<feature type="domain" description="CdaR GGDEF-like" evidence="3">
    <location>
        <begin position="145"/>
        <end position="237"/>
    </location>
</feature>
<sequence length="339" mass="36520">MGGVQELVDEIARLLDASVTLEDRSFQLVAYGAQSGDIDAVREEVILRRRATDATRAHFEAYGIATAAGPVRIPPIAGVLGRVCVPLRHKGVTYGYLWLLDSGHLTDDRLRTIEPLVARAAATLARETQTRQAPLDALFSADPDARAAAAAELAGPLVAMATRAAPGQVAALWTLPHDVRIDLTLTRPAFLVPADQSRDVARRVQDMYGTATGVGAPRRDPADAWESWREALGALRVAEARGTPIAYWDDLGVYRYLIKLPHSDLQDLAAEAAPLGELAATVECYLDHGGHVQETAAELGVHRQTLYYRLGRAAEATGLDLADGQSRLLLHLALKAAHL</sequence>
<accession>A0A919Q809</accession>
<dbReference type="Pfam" id="PF13556">
    <property type="entry name" value="HTH_30"/>
    <property type="match status" value="1"/>
</dbReference>
<dbReference type="PANTHER" id="PTHR33744:SF17">
    <property type="entry name" value="CONSERVED PROTEIN"/>
    <property type="match status" value="1"/>
</dbReference>
<dbReference type="Proteomes" id="UP000640052">
    <property type="component" value="Unassembled WGS sequence"/>
</dbReference>
<dbReference type="InterPro" id="IPR051448">
    <property type="entry name" value="CdaR-like_regulators"/>
</dbReference>
<dbReference type="Gene3D" id="1.10.10.2840">
    <property type="entry name" value="PucR C-terminal helix-turn-helix domain"/>
    <property type="match status" value="1"/>
</dbReference>
<comment type="similarity">
    <text evidence="1">Belongs to the CdaR family.</text>
</comment>
<dbReference type="PANTHER" id="PTHR33744">
    <property type="entry name" value="CARBOHYDRATE DIACID REGULATOR"/>
    <property type="match status" value="1"/>
</dbReference>
<reference evidence="4" key="1">
    <citation type="submission" date="2021-01" db="EMBL/GenBank/DDBJ databases">
        <title>Whole genome shotgun sequence of Acrocarpospora phusangensis NBRC 108782.</title>
        <authorList>
            <person name="Komaki H."/>
            <person name="Tamura T."/>
        </authorList>
    </citation>
    <scope>NUCLEOTIDE SEQUENCE</scope>
    <source>
        <strain evidence="4">NBRC 108782</strain>
    </source>
</reference>
<dbReference type="InterPro" id="IPR025736">
    <property type="entry name" value="PucR_C-HTH_dom"/>
</dbReference>
<dbReference type="InterPro" id="IPR041522">
    <property type="entry name" value="CdaR_GGDEF"/>
</dbReference>
<dbReference type="RefSeq" id="WP_204040674.1">
    <property type="nucleotide sequence ID" value="NZ_BOOA01000014.1"/>
</dbReference>
<evidence type="ECO:0000313" key="4">
    <source>
        <dbReference type="EMBL" id="GIH23891.1"/>
    </source>
</evidence>
<protein>
    <submittedName>
        <fullName evidence="4">Transcriptional regulator</fullName>
    </submittedName>
</protein>
<evidence type="ECO:0000313" key="5">
    <source>
        <dbReference type="Proteomes" id="UP000640052"/>
    </source>
</evidence>
<evidence type="ECO:0000259" key="3">
    <source>
        <dbReference type="Pfam" id="PF17853"/>
    </source>
</evidence>
<keyword evidence="5" id="KW-1185">Reference proteome</keyword>
<comment type="caution">
    <text evidence="4">The sequence shown here is derived from an EMBL/GenBank/DDBJ whole genome shotgun (WGS) entry which is preliminary data.</text>
</comment>
<dbReference type="SUPFAM" id="SSF46689">
    <property type="entry name" value="Homeodomain-like"/>
    <property type="match status" value="1"/>
</dbReference>
<dbReference type="EMBL" id="BOOA01000014">
    <property type="protein sequence ID" value="GIH23891.1"/>
    <property type="molecule type" value="Genomic_DNA"/>
</dbReference>
<proteinExistence type="inferred from homology"/>
<dbReference type="Pfam" id="PF17853">
    <property type="entry name" value="GGDEF_2"/>
    <property type="match status" value="1"/>
</dbReference>
<evidence type="ECO:0000259" key="2">
    <source>
        <dbReference type="Pfam" id="PF13556"/>
    </source>
</evidence>
<gene>
    <name evidence="4" type="ORF">Aph01nite_22010</name>
</gene>
<organism evidence="4 5">
    <name type="scientific">Acrocarpospora phusangensis</name>
    <dbReference type="NCBI Taxonomy" id="1070424"/>
    <lineage>
        <taxon>Bacteria</taxon>
        <taxon>Bacillati</taxon>
        <taxon>Actinomycetota</taxon>
        <taxon>Actinomycetes</taxon>
        <taxon>Streptosporangiales</taxon>
        <taxon>Streptosporangiaceae</taxon>
        <taxon>Acrocarpospora</taxon>
    </lineage>
</organism>
<dbReference type="AlphaFoldDB" id="A0A919Q809"/>
<name>A0A919Q809_9ACTN</name>
<evidence type="ECO:0000256" key="1">
    <source>
        <dbReference type="ARBA" id="ARBA00006754"/>
    </source>
</evidence>
<dbReference type="InterPro" id="IPR009057">
    <property type="entry name" value="Homeodomain-like_sf"/>
</dbReference>
<dbReference type="InterPro" id="IPR042070">
    <property type="entry name" value="PucR_C-HTH_sf"/>
</dbReference>
<feature type="domain" description="PucR C-terminal helix-turn-helix" evidence="2">
    <location>
        <begin position="278"/>
        <end position="336"/>
    </location>
</feature>